<protein>
    <recommendedName>
        <fullName evidence="1">Peptidase C45 hydrolase domain-containing protein</fullName>
    </recommendedName>
</protein>
<dbReference type="InterPro" id="IPR005079">
    <property type="entry name" value="Peptidase_C45_hydrolase"/>
</dbReference>
<dbReference type="EMBL" id="LGHB01000002">
    <property type="protein sequence ID" value="KUK97522.1"/>
    <property type="molecule type" value="Genomic_DNA"/>
</dbReference>
<proteinExistence type="predicted"/>
<dbReference type="Gene3D" id="3.60.60.10">
    <property type="entry name" value="Penicillin V Acylase, Chain A"/>
    <property type="match status" value="1"/>
</dbReference>
<dbReference type="Proteomes" id="UP000053961">
    <property type="component" value="Unassembled WGS sequence"/>
</dbReference>
<dbReference type="EMBL" id="LGFT01000007">
    <property type="protein sequence ID" value="KUK45217.1"/>
    <property type="molecule type" value="Genomic_DNA"/>
</dbReference>
<dbReference type="AlphaFoldDB" id="A0A101FVJ5"/>
<evidence type="ECO:0000313" key="4">
    <source>
        <dbReference type="Proteomes" id="UP000053961"/>
    </source>
</evidence>
<comment type="caution">
    <text evidence="2">The sequence shown here is derived from an EMBL/GenBank/DDBJ whole genome shotgun (WGS) entry which is preliminary data.</text>
</comment>
<evidence type="ECO:0000313" key="5">
    <source>
        <dbReference type="Proteomes" id="UP000057043"/>
    </source>
</evidence>
<dbReference type="NCBIfam" id="NF040521">
    <property type="entry name" value="C45_proenzyme"/>
    <property type="match status" value="1"/>
</dbReference>
<dbReference type="InterPro" id="IPR047803">
    <property type="entry name" value="DCD1A/B-like"/>
</dbReference>
<name>A0A101FVJ5_9EURY</name>
<dbReference type="InterPro" id="IPR047794">
    <property type="entry name" value="C45_proenzyme-like"/>
</dbReference>
<dbReference type="PANTHER" id="PTHR35190:SF2">
    <property type="entry name" value="PROTEIN DCD1B"/>
    <property type="match status" value="1"/>
</dbReference>
<evidence type="ECO:0000313" key="3">
    <source>
        <dbReference type="EMBL" id="KUK97522.1"/>
    </source>
</evidence>
<organism evidence="2 5">
    <name type="scientific">Methanothrix harundinacea</name>
    <dbReference type="NCBI Taxonomy" id="301375"/>
    <lineage>
        <taxon>Archaea</taxon>
        <taxon>Methanobacteriati</taxon>
        <taxon>Methanobacteriota</taxon>
        <taxon>Stenosarchaea group</taxon>
        <taxon>Methanomicrobia</taxon>
        <taxon>Methanotrichales</taxon>
        <taxon>Methanotrichaceae</taxon>
        <taxon>Methanothrix</taxon>
    </lineage>
</organism>
<sequence>MKKDEMMKRARFEEEREIKILYLKGSPYEMGYQHGRLLADKIDLMVERTLLATGAYVAVQTSSDLELAEEMLWIGQRRAEPFLPKELQEEMEGIADGVRDAGGKATLEEILLWNTNYDQWCIYCHPHYWNCDCDLDDGGGSGGGEEGETPSLPPMAPPGGGCSSFSAWDEAAGGDGELIFGKNEDNFNMPEQLDCRMMVVADPDEGFGHVFMTYPGMVGLDGGVNEEGFEMMTQLSSMRHESMAGCGIAVFTRLLLAHARTVEDAVRIFQEHPRCAGIAYHVADAKARQAAVVETSSERVSVRRPLEGVEALWQTNHSNCYPGWMGYSGYNMVRDQAPVNELEDVSTVESWQKSLRDPYNFFVQAPSRFERYSQLIHEHYGKITPDVAMKILSDRYDPYTRMTRPEDFPSWTNNILCTICALYPDFAYRAREPVGAFKAHIANMWSLVARPETGDLWLAIRDFPAQRGGYEHFNLNDLLGLGR</sequence>
<evidence type="ECO:0000313" key="2">
    <source>
        <dbReference type="EMBL" id="KUK45217.1"/>
    </source>
</evidence>
<dbReference type="PANTHER" id="PTHR35190">
    <property type="entry name" value="PROTEIN DCD1B"/>
    <property type="match status" value="1"/>
</dbReference>
<accession>A0A101FVJ5</accession>
<dbReference type="Proteomes" id="UP000057043">
    <property type="component" value="Unassembled WGS sequence"/>
</dbReference>
<reference evidence="3" key="1">
    <citation type="journal article" date="2015" name="MBio">
        <title>Genome-resolved metagenomic analysis reveals roles for candidate phyla and other microbial community members in biogeochemical transformations in oil reservoirs.</title>
        <authorList>
            <person name="Hu P."/>
            <person name="Tom L."/>
            <person name="Singh A."/>
            <person name="Thomas B.C."/>
            <person name="Baker B.J."/>
            <person name="Piceno Y.M."/>
            <person name="Andersen G.L."/>
            <person name="Banfield J.F."/>
        </authorList>
    </citation>
    <scope>NUCLEOTIDE SEQUENCE [LARGE SCALE GENOMIC DNA]</scope>
    <source>
        <strain evidence="3">56_747</strain>
    </source>
</reference>
<feature type="domain" description="Peptidase C45 hydrolase" evidence="1">
    <location>
        <begin position="174"/>
        <end position="437"/>
    </location>
</feature>
<dbReference type="PATRIC" id="fig|301375.6.peg.1921"/>
<evidence type="ECO:0000259" key="1">
    <source>
        <dbReference type="Pfam" id="PF03417"/>
    </source>
</evidence>
<gene>
    <name evidence="2" type="ORF">XD72_0466</name>
    <name evidence="3" type="ORF">XE07_0352</name>
</gene>
<reference evidence="4 5" key="2">
    <citation type="journal article" date="2015" name="MBio">
        <title>Genome-Resolved Metagenomic Analysis Reveals Roles for Candidate Phyla and Other Microbial Community Members in Biogeochemical Transformations in Oil Reservoirs.</title>
        <authorList>
            <person name="Hu P."/>
            <person name="Tom L."/>
            <person name="Singh A."/>
            <person name="Thomas B.C."/>
            <person name="Baker B.J."/>
            <person name="Piceno Y.M."/>
            <person name="Andersen G.L."/>
            <person name="Banfield J.F."/>
        </authorList>
    </citation>
    <scope>NUCLEOTIDE SEQUENCE [LARGE SCALE GENOMIC DNA]</scope>
    <source>
        <strain evidence="2">57_489</strain>
    </source>
</reference>
<dbReference type="Pfam" id="PF03417">
    <property type="entry name" value="AAT"/>
    <property type="match status" value="1"/>
</dbReference>